<keyword evidence="1" id="KW-1133">Transmembrane helix</keyword>
<evidence type="ECO:0000256" key="1">
    <source>
        <dbReference type="SAM" id="Phobius"/>
    </source>
</evidence>
<keyword evidence="1" id="KW-0472">Membrane</keyword>
<sequence>MQSEVASEACDALLLRIVESQELRRSARLRELLLYLGRCHQSGAGNVREQEVGAAVFGRAEDYDTTLDNIVRVNVSELRKRLAHYFQEEGAQEPVIVEIPRGGYLPKFVRRTFLEEPEPQPAQEATPLATAVAGIAAVEAGAVIKVGRAERNPRRWLVTVLVLLMLVAGAGCGVLIWQNAALRTELHPWTADPALESLWSQFFATGREVDIVSADTSYALEEDVLRQPISLEDYLNYNYKRLGNRSDVPQATRDALEQILDRDSGSIGDFQVAVRILRLGGHDEHLKVTSARFYSPESLKTNDLILIGSQQSNPWVELFRDRLNFYPEYDLSLHRSFVHNRVPAKGEQAVYTAAEEPNRGYSVIAFLPNLNDRQNTLILAGTDSRATQAAGDFITSRSGMREIAKRLPVGPYPHFEVLLSSSQLVGTPLHTEVVTVRVFDH</sequence>
<name>A0A4Q1SCV8_9BACT</name>
<keyword evidence="1" id="KW-0812">Transmembrane</keyword>
<proteinExistence type="predicted"/>
<dbReference type="Proteomes" id="UP000290253">
    <property type="component" value="Unassembled WGS sequence"/>
</dbReference>
<dbReference type="EMBL" id="SDMK01000002">
    <property type="protein sequence ID" value="RXS94895.1"/>
    <property type="molecule type" value="Genomic_DNA"/>
</dbReference>
<feature type="transmembrane region" description="Helical" evidence="1">
    <location>
        <begin position="156"/>
        <end position="177"/>
    </location>
</feature>
<evidence type="ECO:0000313" key="3">
    <source>
        <dbReference type="Proteomes" id="UP000290253"/>
    </source>
</evidence>
<dbReference type="AlphaFoldDB" id="A0A4Q1SCV8"/>
<dbReference type="RefSeq" id="WP_229741163.1">
    <property type="nucleotide sequence ID" value="NZ_BMGU01000003.1"/>
</dbReference>
<reference evidence="2 3" key="1">
    <citation type="journal article" date="2016" name="Int. J. Syst. Evol. Microbiol.">
        <title>Acidipila dinghuensis sp. nov., an acidobacterium isolated from forest soil.</title>
        <authorList>
            <person name="Jiang Y.W."/>
            <person name="Wang J."/>
            <person name="Chen M.H."/>
            <person name="Lv Y.Y."/>
            <person name="Qiu L.H."/>
        </authorList>
    </citation>
    <scope>NUCLEOTIDE SEQUENCE [LARGE SCALE GENOMIC DNA]</scope>
    <source>
        <strain evidence="2 3">DHOF10</strain>
    </source>
</reference>
<comment type="caution">
    <text evidence="2">The sequence shown here is derived from an EMBL/GenBank/DDBJ whole genome shotgun (WGS) entry which is preliminary data.</text>
</comment>
<protein>
    <submittedName>
        <fullName evidence="2">Uncharacterized protein</fullName>
    </submittedName>
</protein>
<keyword evidence="3" id="KW-1185">Reference proteome</keyword>
<accession>A0A4Q1SCV8</accession>
<evidence type="ECO:0000313" key="2">
    <source>
        <dbReference type="EMBL" id="RXS94895.1"/>
    </source>
</evidence>
<gene>
    <name evidence="2" type="ORF">ESZ00_09640</name>
</gene>
<organism evidence="2 3">
    <name type="scientific">Silvibacterium dinghuense</name>
    <dbReference type="NCBI Taxonomy" id="1560006"/>
    <lineage>
        <taxon>Bacteria</taxon>
        <taxon>Pseudomonadati</taxon>
        <taxon>Acidobacteriota</taxon>
        <taxon>Terriglobia</taxon>
        <taxon>Terriglobales</taxon>
        <taxon>Acidobacteriaceae</taxon>
        <taxon>Silvibacterium</taxon>
    </lineage>
</organism>